<evidence type="ECO:0000256" key="16">
    <source>
        <dbReference type="ARBA" id="ARBA00033235"/>
    </source>
</evidence>
<comment type="similarity">
    <text evidence="5">Belongs to the PEP-utilizing enzyme family.</text>
</comment>
<evidence type="ECO:0000256" key="13">
    <source>
        <dbReference type="ARBA" id="ARBA00022723"/>
    </source>
</evidence>
<evidence type="ECO:0000256" key="1">
    <source>
        <dbReference type="ARBA" id="ARBA00000683"/>
    </source>
</evidence>
<gene>
    <name evidence="23" type="ORF">TES1_0697</name>
</gene>
<dbReference type="SUPFAM" id="SSF51621">
    <property type="entry name" value="Phosphoenolpyruvate/pyruvate domain"/>
    <property type="match status" value="1"/>
</dbReference>
<dbReference type="PANTHER" id="PTHR46244">
    <property type="entry name" value="PHOSPHOENOLPYRUVATE-PROTEIN PHOSPHOTRANSFERASE"/>
    <property type="match status" value="1"/>
</dbReference>
<keyword evidence="15 19" id="KW-0460">Magnesium</keyword>
<keyword evidence="10" id="KW-0762">Sugar transport</keyword>
<dbReference type="Proteomes" id="UP000019027">
    <property type="component" value="Chromosome"/>
</dbReference>
<feature type="domain" description="Phosphotransferase system enzyme I N-terminal" evidence="22">
    <location>
        <begin position="8"/>
        <end position="117"/>
    </location>
</feature>
<dbReference type="PROSITE" id="PS00742">
    <property type="entry name" value="PEP_ENZYMES_2"/>
    <property type="match status" value="1"/>
</dbReference>
<reference evidence="23 24" key="1">
    <citation type="journal article" date="2014" name="Int. J. Syst. Evol. Microbiol.">
        <title>Thermococcus paralvinellae sp. nov. and Thermococcus cleftensis sp. nov. of hyperthermophilic heterotrophs from deep-sea hydrothermal vents.</title>
        <authorList>
            <person name="Hensley S.A."/>
            <person name="Jung J.H."/>
            <person name="Park C.S."/>
            <person name="Holden J.F."/>
        </authorList>
    </citation>
    <scope>NUCLEOTIDE SEQUENCE [LARGE SCALE GENOMIC DNA]</scope>
    <source>
        <strain evidence="23 24">ES1</strain>
    </source>
</reference>
<evidence type="ECO:0000313" key="23">
    <source>
        <dbReference type="EMBL" id="AHF80084.1"/>
    </source>
</evidence>
<dbReference type="PRINTS" id="PR01736">
    <property type="entry name" value="PHPHTRNFRASE"/>
</dbReference>
<feature type="binding site" evidence="18">
    <location>
        <position position="286"/>
    </location>
    <ligand>
        <name>phosphoenolpyruvate</name>
        <dbReference type="ChEBI" id="CHEBI:58702"/>
    </ligand>
</feature>
<dbReference type="HOGENOM" id="CLU_007308_7_0_2"/>
<dbReference type="InterPro" id="IPR023151">
    <property type="entry name" value="PEP_util_CS"/>
</dbReference>
<evidence type="ECO:0000256" key="18">
    <source>
        <dbReference type="PIRSR" id="PIRSR000732-2"/>
    </source>
</evidence>
<feature type="domain" description="PEP-utilising enzyme C-terminal" evidence="21">
    <location>
        <begin position="245"/>
        <end position="518"/>
    </location>
</feature>
<dbReference type="Gene3D" id="3.50.30.10">
    <property type="entry name" value="Phosphohistidine domain"/>
    <property type="match status" value="1"/>
</dbReference>
<keyword evidence="24" id="KW-1185">Reference proteome</keyword>
<evidence type="ECO:0000256" key="15">
    <source>
        <dbReference type="ARBA" id="ARBA00022842"/>
    </source>
</evidence>
<feature type="binding site" evidence="18">
    <location>
        <position position="443"/>
    </location>
    <ligand>
        <name>phosphoenolpyruvate</name>
        <dbReference type="ChEBI" id="CHEBI:58702"/>
    </ligand>
</feature>
<dbReference type="STRING" id="582419.TES1_0697"/>
<evidence type="ECO:0000259" key="21">
    <source>
        <dbReference type="Pfam" id="PF02896"/>
    </source>
</evidence>
<dbReference type="InterPro" id="IPR008279">
    <property type="entry name" value="PEP-util_enz_mobile_dom"/>
</dbReference>
<keyword evidence="13 19" id="KW-0479">Metal-binding</keyword>
<evidence type="ECO:0000256" key="4">
    <source>
        <dbReference type="ARBA" id="ARBA00004496"/>
    </source>
</evidence>
<name>W0I242_9EURY</name>
<dbReference type="NCBIfam" id="TIGR01417">
    <property type="entry name" value="PTS_I_fam"/>
    <property type="match status" value="1"/>
</dbReference>
<evidence type="ECO:0000313" key="24">
    <source>
        <dbReference type="Proteomes" id="UP000019027"/>
    </source>
</evidence>
<feature type="domain" description="PEP-utilising enzyme mobile" evidence="20">
    <location>
        <begin position="142"/>
        <end position="215"/>
    </location>
</feature>
<dbReference type="Pfam" id="PF00391">
    <property type="entry name" value="PEP-utilizers"/>
    <property type="match status" value="1"/>
</dbReference>
<sequence length="557" mass="62665">MTKEVILRGIAASWGIGIGNAIVVKVQSYKNTPQLRDNPIKALEKTKERTLNMINELISEVTPEVAEILRAHKLMVEAIIEEALELVKAGKAPEEAITIVTDKYIELLKNSGSAVIQLRSDDLVDIKNTLLQNLLEGEDFNIKENSVVVAKEIYPSQLIKYSKKGVVGVVTEKGSYTSHAAIIARNLKIPIVFGIKDATKIINDGNLVIVDGFSGNLIVNPCESTIKKYIKRKEIFRGLFKKFEDGKDEIAETKDGRKILVMANVGNEDDLNTALLNGCDGVGLFRLEFYFMNTNSLPSPQELAQIFEKFAKKLEGKPLTLRLLDIGGDKEIPYLEIPKEHNPFLGLRGIRYLLKHEKLLKNQLEAIKLVKYKNMKIMVPMVSTVEEIRELKKIIEKDKGDKKIGIMAEVPSIVFMADKIMKEIDFISIGTNDLTQYIFAVDRTNEDVSYLYDDMHPAVLRAIAMLTKEAQRANVPVEVCGELAGNPLAVPILIGLGITELSVSPTLIPMIKWIIQRLSYREAKELVKRVLELENGEEVREEVRKFFKNILKIELPW</sequence>
<dbReference type="InterPro" id="IPR040442">
    <property type="entry name" value="Pyrv_kinase-like_dom_sf"/>
</dbReference>
<dbReference type="InterPro" id="IPR000121">
    <property type="entry name" value="PEP_util_C"/>
</dbReference>
<dbReference type="InterPro" id="IPR036618">
    <property type="entry name" value="PtsI_HPr-bd_sf"/>
</dbReference>
<dbReference type="Gene3D" id="3.20.20.60">
    <property type="entry name" value="Phosphoenolpyruvate-binding domains"/>
    <property type="match status" value="1"/>
</dbReference>
<keyword evidence="8" id="KW-0813">Transport</keyword>
<comment type="cofactor">
    <cofactor evidence="2 19">
        <name>Mg(2+)</name>
        <dbReference type="ChEBI" id="CHEBI:18420"/>
    </cofactor>
</comment>
<feature type="binding site" evidence="18">
    <location>
        <begin position="432"/>
        <end position="433"/>
    </location>
    <ligand>
        <name>phosphoenolpyruvate</name>
        <dbReference type="ChEBI" id="CHEBI:58702"/>
    </ligand>
</feature>
<evidence type="ECO:0000256" key="17">
    <source>
        <dbReference type="PIRSR" id="PIRSR000732-1"/>
    </source>
</evidence>
<dbReference type="Pfam" id="PF02896">
    <property type="entry name" value="PEP-utilizers_C"/>
    <property type="match status" value="1"/>
</dbReference>
<dbReference type="RefSeq" id="WP_051408166.1">
    <property type="nucleotide sequence ID" value="NZ_CP006965.1"/>
</dbReference>
<dbReference type="InterPro" id="IPR036637">
    <property type="entry name" value="Phosphohistidine_dom_sf"/>
</dbReference>
<dbReference type="Gene3D" id="1.10.274.10">
    <property type="entry name" value="PtsI, HPr-binding domain"/>
    <property type="match status" value="1"/>
</dbReference>
<dbReference type="PIRSF" id="PIRSF000732">
    <property type="entry name" value="PTS_enzyme_I"/>
    <property type="match status" value="1"/>
</dbReference>
<keyword evidence="23" id="KW-0670">Pyruvate</keyword>
<evidence type="ECO:0000259" key="22">
    <source>
        <dbReference type="Pfam" id="PF05524"/>
    </source>
</evidence>
<evidence type="ECO:0000256" key="9">
    <source>
        <dbReference type="ARBA" id="ARBA00022490"/>
    </source>
</evidence>
<dbReference type="InterPro" id="IPR008731">
    <property type="entry name" value="PTS_EIN"/>
</dbReference>
<dbReference type="KEGG" id="ths:TES1_0697"/>
<evidence type="ECO:0000256" key="7">
    <source>
        <dbReference type="ARBA" id="ARBA00016544"/>
    </source>
</evidence>
<evidence type="ECO:0000256" key="11">
    <source>
        <dbReference type="ARBA" id="ARBA00022679"/>
    </source>
</evidence>
<dbReference type="EMBL" id="CP006965">
    <property type="protein sequence ID" value="AHF80084.1"/>
    <property type="molecule type" value="Genomic_DNA"/>
</dbReference>
<keyword evidence="14" id="KW-0418">Kinase</keyword>
<keyword evidence="12" id="KW-0598">Phosphotransferase system</keyword>
<evidence type="ECO:0000256" key="5">
    <source>
        <dbReference type="ARBA" id="ARBA00007837"/>
    </source>
</evidence>
<dbReference type="PANTHER" id="PTHR46244:SF3">
    <property type="entry name" value="PHOSPHOENOLPYRUVATE-PROTEIN PHOSPHOTRANSFERASE"/>
    <property type="match status" value="1"/>
</dbReference>
<dbReference type="InterPro" id="IPR006318">
    <property type="entry name" value="PTS_EI-like"/>
</dbReference>
<evidence type="ECO:0000256" key="8">
    <source>
        <dbReference type="ARBA" id="ARBA00022448"/>
    </source>
</evidence>
<dbReference type="GO" id="GO:0046872">
    <property type="term" value="F:metal ion binding"/>
    <property type="evidence" value="ECO:0007669"/>
    <property type="project" value="UniProtKB-KW"/>
</dbReference>
<dbReference type="SUPFAM" id="SSF47831">
    <property type="entry name" value="Enzyme I of the PEP:sugar phosphotransferase system HPr-binding (sub)domain"/>
    <property type="match status" value="1"/>
</dbReference>
<dbReference type="OrthoDB" id="23397at2157"/>
<evidence type="ECO:0000256" key="6">
    <source>
        <dbReference type="ARBA" id="ARBA00012232"/>
    </source>
</evidence>
<dbReference type="AlphaFoldDB" id="W0I242"/>
<protein>
    <recommendedName>
        <fullName evidence="7">Phosphoenolpyruvate-protein phosphotransferase</fullName>
        <ecNumber evidence="6">2.7.3.9</ecNumber>
    </recommendedName>
    <alternativeName>
        <fullName evidence="16">Phosphotransferase system, enzyme I</fullName>
    </alternativeName>
</protein>
<evidence type="ECO:0000256" key="2">
    <source>
        <dbReference type="ARBA" id="ARBA00001946"/>
    </source>
</evidence>
<dbReference type="InterPro" id="IPR050499">
    <property type="entry name" value="PEP-utilizing_PTS_enzyme"/>
</dbReference>
<dbReference type="GO" id="GO:0005737">
    <property type="term" value="C:cytoplasm"/>
    <property type="evidence" value="ECO:0007669"/>
    <property type="project" value="UniProtKB-SubCell"/>
</dbReference>
<keyword evidence="9" id="KW-0963">Cytoplasm</keyword>
<evidence type="ECO:0000256" key="14">
    <source>
        <dbReference type="ARBA" id="ARBA00022777"/>
    </source>
</evidence>
<feature type="active site" description="Proton donor" evidence="17">
    <location>
        <position position="480"/>
    </location>
</feature>
<organism evidence="23 24">
    <name type="scientific">Thermococcus paralvinellae</name>
    <dbReference type="NCBI Taxonomy" id="582419"/>
    <lineage>
        <taxon>Archaea</taxon>
        <taxon>Methanobacteriati</taxon>
        <taxon>Methanobacteriota</taxon>
        <taxon>Thermococci</taxon>
        <taxon>Thermococcales</taxon>
        <taxon>Thermococcaceae</taxon>
        <taxon>Thermococcus</taxon>
    </lineage>
</organism>
<dbReference type="InterPro" id="IPR024692">
    <property type="entry name" value="PTS_EI"/>
</dbReference>
<accession>W0I242</accession>
<comment type="subcellular location">
    <subcellularLocation>
        <location evidence="4">Cytoplasm</location>
    </subcellularLocation>
</comment>
<feature type="binding site" evidence="19">
    <location>
        <position position="433"/>
    </location>
    <ligand>
        <name>Mg(2+)</name>
        <dbReference type="ChEBI" id="CHEBI:18420"/>
    </ligand>
</feature>
<evidence type="ECO:0000256" key="19">
    <source>
        <dbReference type="PIRSR" id="PIRSR000732-3"/>
    </source>
</evidence>
<feature type="active site" description="Tele-phosphohistidine intermediate" evidence="17">
    <location>
        <position position="179"/>
    </location>
</feature>
<dbReference type="SUPFAM" id="SSF52009">
    <property type="entry name" value="Phosphohistidine domain"/>
    <property type="match status" value="1"/>
</dbReference>
<dbReference type="Pfam" id="PF05524">
    <property type="entry name" value="PEP-utilisers_N"/>
    <property type="match status" value="1"/>
</dbReference>
<keyword evidence="11 23" id="KW-0808">Transferase</keyword>
<comment type="function">
    <text evidence="3">General (non sugar-specific) component of the phosphoenolpyruvate-dependent sugar phosphotransferase system (sugar PTS). This major carbohydrate active-transport system catalyzes the phosphorylation of incoming sugar substrates concomitantly with their translocation across the cell membrane. Enzyme I transfers the phosphoryl group from phosphoenolpyruvate (PEP) to the phosphoryl carrier protein (HPr).</text>
</comment>
<proteinExistence type="inferred from homology"/>
<feature type="binding site" evidence="18">
    <location>
        <position position="322"/>
    </location>
    <ligand>
        <name>phosphoenolpyruvate</name>
        <dbReference type="ChEBI" id="CHEBI:58702"/>
    </ligand>
</feature>
<dbReference type="GO" id="GO:0008965">
    <property type="term" value="F:phosphoenolpyruvate-protein phosphotransferase activity"/>
    <property type="evidence" value="ECO:0007669"/>
    <property type="project" value="UniProtKB-EC"/>
</dbReference>
<dbReference type="GO" id="GO:0009401">
    <property type="term" value="P:phosphoenolpyruvate-dependent sugar phosphotransferase system"/>
    <property type="evidence" value="ECO:0007669"/>
    <property type="project" value="UniProtKB-KW"/>
</dbReference>
<dbReference type="GeneID" id="24906486"/>
<evidence type="ECO:0000256" key="10">
    <source>
        <dbReference type="ARBA" id="ARBA00022597"/>
    </source>
</evidence>
<evidence type="ECO:0000256" key="12">
    <source>
        <dbReference type="ARBA" id="ARBA00022683"/>
    </source>
</evidence>
<evidence type="ECO:0000256" key="3">
    <source>
        <dbReference type="ARBA" id="ARBA00002728"/>
    </source>
</evidence>
<dbReference type="EC" id="2.7.3.9" evidence="6"/>
<comment type="catalytic activity">
    <reaction evidence="1">
        <text>L-histidyl-[protein] + phosphoenolpyruvate = N(pros)-phospho-L-histidyl-[protein] + pyruvate</text>
        <dbReference type="Rhea" id="RHEA:23880"/>
        <dbReference type="Rhea" id="RHEA-COMP:9745"/>
        <dbReference type="Rhea" id="RHEA-COMP:9746"/>
        <dbReference type="ChEBI" id="CHEBI:15361"/>
        <dbReference type="ChEBI" id="CHEBI:29979"/>
        <dbReference type="ChEBI" id="CHEBI:58702"/>
        <dbReference type="ChEBI" id="CHEBI:64837"/>
        <dbReference type="EC" id="2.7.3.9"/>
    </reaction>
</comment>
<evidence type="ECO:0000259" key="20">
    <source>
        <dbReference type="Pfam" id="PF00391"/>
    </source>
</evidence>
<dbReference type="GO" id="GO:0016301">
    <property type="term" value="F:kinase activity"/>
    <property type="evidence" value="ECO:0007669"/>
    <property type="project" value="UniProtKB-KW"/>
</dbReference>
<feature type="binding site" evidence="19">
    <location>
        <position position="409"/>
    </location>
    <ligand>
        <name>Mg(2+)</name>
        <dbReference type="ChEBI" id="CHEBI:18420"/>
    </ligand>
</feature>
<dbReference type="InterPro" id="IPR015813">
    <property type="entry name" value="Pyrv/PenolPyrv_kinase-like_dom"/>
</dbReference>